<dbReference type="Proteomes" id="UP000444318">
    <property type="component" value="Unassembled WGS sequence"/>
</dbReference>
<reference evidence="1 2" key="1">
    <citation type="submission" date="2019-10" db="EMBL/GenBank/DDBJ databases">
        <title>Two novel species isolated from a subtropical stream in China.</title>
        <authorList>
            <person name="Lu H."/>
        </authorList>
    </citation>
    <scope>NUCLEOTIDE SEQUENCE [LARGE SCALE GENOMIC DNA]</scope>
    <source>
        <strain evidence="1 2">FT103W</strain>
    </source>
</reference>
<dbReference type="AlphaFoldDB" id="A0A843S7R8"/>
<name>A0A843S7R8_9BURK</name>
<evidence type="ECO:0000313" key="2">
    <source>
        <dbReference type="Proteomes" id="UP000444318"/>
    </source>
</evidence>
<gene>
    <name evidence="1" type="ORF">GEV01_04665</name>
</gene>
<organism evidence="1 2">
    <name type="scientific">Rugamonas rivuli</name>
    <dbReference type="NCBI Taxonomy" id="2743358"/>
    <lineage>
        <taxon>Bacteria</taxon>
        <taxon>Pseudomonadati</taxon>
        <taxon>Pseudomonadota</taxon>
        <taxon>Betaproteobacteria</taxon>
        <taxon>Burkholderiales</taxon>
        <taxon>Oxalobacteraceae</taxon>
        <taxon>Telluria group</taxon>
        <taxon>Rugamonas</taxon>
    </lineage>
</organism>
<accession>A0A843S7R8</accession>
<evidence type="ECO:0000313" key="1">
    <source>
        <dbReference type="EMBL" id="MQA18802.1"/>
    </source>
</evidence>
<comment type="caution">
    <text evidence="1">The sequence shown here is derived from an EMBL/GenBank/DDBJ whole genome shotgun (WGS) entry which is preliminary data.</text>
</comment>
<dbReference type="EMBL" id="WHUF01000001">
    <property type="protein sequence ID" value="MQA18802.1"/>
    <property type="molecule type" value="Genomic_DNA"/>
</dbReference>
<proteinExistence type="predicted"/>
<dbReference type="RefSeq" id="WP_152802054.1">
    <property type="nucleotide sequence ID" value="NZ_WHUF01000001.1"/>
</dbReference>
<protein>
    <submittedName>
        <fullName evidence="1">Uncharacterized protein</fullName>
    </submittedName>
</protein>
<sequence length="86" mass="9185">MPASASSRGATLPLNALQTGSTYASQVAGITENDSSMTYKTSQVTSSGDLAMVAGQGIKLSGTQVVISMENKRENYLRYMWEIFGK</sequence>
<keyword evidence="2" id="KW-1185">Reference proteome</keyword>